<keyword evidence="2" id="KW-1185">Reference proteome</keyword>
<dbReference type="AlphaFoldDB" id="A0A1E5GMW7"/>
<dbReference type="OrthoDB" id="2183738at2"/>
<reference evidence="2" key="1">
    <citation type="submission" date="2016-09" db="EMBL/GenBank/DDBJ databases">
        <authorList>
            <person name="Gulvik C.A."/>
        </authorList>
    </citation>
    <scope>NUCLEOTIDE SEQUENCE [LARGE SCALE GENOMIC DNA]</scope>
    <source>
        <strain evidence="2">DSM 23328</strain>
    </source>
</reference>
<comment type="caution">
    <text evidence="1">The sequence shown here is derived from an EMBL/GenBank/DDBJ whole genome shotgun (WGS) entry which is preliminary data.</text>
</comment>
<gene>
    <name evidence="1" type="ORF">BCR21_03390</name>
</gene>
<name>A0A1E5GMW7_9ENTE</name>
<dbReference type="RefSeq" id="WP_069645098.1">
    <property type="nucleotide sequence ID" value="NZ_MIJZ01000001.1"/>
</dbReference>
<evidence type="ECO:0000313" key="2">
    <source>
        <dbReference type="Proteomes" id="UP000094068"/>
    </source>
</evidence>
<sequence length="125" mass="15049">MNTIHDYEIERFTVEFKKNTISIDISSEQRQKQIVFQEVFCYKFYEEMPYSIISDLEERPIEDFFKENKELLNQTKNYAWPIMYDSIQELVNKIKDADVHYQVLSSSYGMNGWVLAKRVEIIDLN</sequence>
<proteinExistence type="predicted"/>
<dbReference type="STRING" id="903984.BCR21_03390"/>
<dbReference type="EMBL" id="MIJZ01000001">
    <property type="protein sequence ID" value="OEG14048.1"/>
    <property type="molecule type" value="Genomic_DNA"/>
</dbReference>
<dbReference type="Proteomes" id="UP000094068">
    <property type="component" value="Unassembled WGS sequence"/>
</dbReference>
<organism evidence="1 2">
    <name type="scientific">Enterococcus ureasiticus</name>
    <dbReference type="NCBI Taxonomy" id="903984"/>
    <lineage>
        <taxon>Bacteria</taxon>
        <taxon>Bacillati</taxon>
        <taxon>Bacillota</taxon>
        <taxon>Bacilli</taxon>
        <taxon>Lactobacillales</taxon>
        <taxon>Enterococcaceae</taxon>
        <taxon>Enterococcus</taxon>
    </lineage>
</organism>
<accession>A0A1E5GMW7</accession>
<protein>
    <submittedName>
        <fullName evidence="1">Uncharacterized protein</fullName>
    </submittedName>
</protein>
<evidence type="ECO:0000313" key="1">
    <source>
        <dbReference type="EMBL" id="OEG14048.1"/>
    </source>
</evidence>